<dbReference type="Proteomes" id="UP000768163">
    <property type="component" value="Unassembled WGS sequence"/>
</dbReference>
<accession>A0A8J8CE40</accession>
<name>A0A8J8CE40_9ARCH</name>
<keyword evidence="1" id="KW-1133">Transmembrane helix</keyword>
<feature type="transmembrane region" description="Helical" evidence="1">
    <location>
        <begin position="6"/>
        <end position="25"/>
    </location>
</feature>
<dbReference type="Proteomes" id="UP000738826">
    <property type="component" value="Unassembled WGS sequence"/>
</dbReference>
<comment type="caution">
    <text evidence="2">The sequence shown here is derived from an EMBL/GenBank/DDBJ whole genome shotgun (WGS) entry which is preliminary data.</text>
</comment>
<evidence type="ECO:0000313" key="3">
    <source>
        <dbReference type="EMBL" id="NCS91910.1"/>
    </source>
</evidence>
<sequence>MPVKDNPIHFFLAFYTLDIIINPGFPTMPKSLGVIFKSQRFKNIQTTVSVFLLLSISSFVNFKITRKFFGGGKERINLKIKIL</sequence>
<dbReference type="AlphaFoldDB" id="A0A8J8CE40"/>
<keyword evidence="1" id="KW-0812">Transmembrane</keyword>
<keyword evidence="1" id="KW-0472">Membrane</keyword>
<dbReference type="EMBL" id="JAACVF010000014">
    <property type="protein sequence ID" value="NCN64560.1"/>
    <property type="molecule type" value="Genomic_DNA"/>
</dbReference>
<evidence type="ECO:0000313" key="2">
    <source>
        <dbReference type="EMBL" id="NCN64560.1"/>
    </source>
</evidence>
<organism evidence="2 4">
    <name type="scientific">Candidatus Altarchaeum hamiconexum</name>
    <dbReference type="NCBI Taxonomy" id="1803513"/>
    <lineage>
        <taxon>Archaea</taxon>
        <taxon>Candidatus Altarchaeota</taxon>
        <taxon>Candidatus Altiarchaeia</taxon>
        <taxon>Candidatus Altarchaeales</taxon>
        <taxon>Candidatus Altarchaeaceae</taxon>
        <taxon>Candidatus Altarchaeum</taxon>
    </lineage>
</organism>
<reference evidence="2" key="1">
    <citation type="submission" date="2019-11" db="EMBL/GenBank/DDBJ databases">
        <title>Lipid analysis of CO2-rich subsurface aquifers suggests an autotrophy-based deep biosphere with lysolipids enriched in CPR bacteria.</title>
        <authorList>
            <person name="Probst A.J."/>
            <person name="Elling F.J."/>
            <person name="Castelle C.J."/>
            <person name="Zhu Q."/>
            <person name="Elvert M."/>
            <person name="Birarda G."/>
            <person name="Holman H.-Y."/>
            <person name="Lane K.R."/>
            <person name="Ladd B."/>
            <person name="Ryan M.C."/>
            <person name="Woyke T."/>
            <person name="Hinrichs K.-U."/>
            <person name="Banfield J.F."/>
        </authorList>
    </citation>
    <scope>NUCLEOTIDE SEQUENCE</scope>
    <source>
        <strain evidence="2">CG_2015-01_33_1645</strain>
        <strain evidence="3">CG_2015-04_33_537</strain>
    </source>
</reference>
<evidence type="ECO:0000313" key="4">
    <source>
        <dbReference type="Proteomes" id="UP000768163"/>
    </source>
</evidence>
<gene>
    <name evidence="3" type="ORF">GW779_05870</name>
    <name evidence="2" type="ORF">GW910_00555</name>
</gene>
<feature type="transmembrane region" description="Helical" evidence="1">
    <location>
        <begin position="46"/>
        <end position="64"/>
    </location>
</feature>
<evidence type="ECO:0000256" key="1">
    <source>
        <dbReference type="SAM" id="Phobius"/>
    </source>
</evidence>
<dbReference type="EMBL" id="JAACQH010000128">
    <property type="protein sequence ID" value="NCS91910.1"/>
    <property type="molecule type" value="Genomic_DNA"/>
</dbReference>
<proteinExistence type="predicted"/>
<protein>
    <submittedName>
        <fullName evidence="2">Uncharacterized protein</fullName>
    </submittedName>
</protein>